<evidence type="ECO:0000256" key="1">
    <source>
        <dbReference type="SAM" id="Phobius"/>
    </source>
</evidence>
<name>A0A6V7VDR8_MELEN</name>
<gene>
    <name evidence="2" type="ORF">MENT_LOCUS23851</name>
</gene>
<proteinExistence type="predicted"/>
<organism evidence="2 3">
    <name type="scientific">Meloidogyne enterolobii</name>
    <name type="common">Root-knot nematode worm</name>
    <name type="synonym">Meloidogyne mayaguensis</name>
    <dbReference type="NCBI Taxonomy" id="390850"/>
    <lineage>
        <taxon>Eukaryota</taxon>
        <taxon>Metazoa</taxon>
        <taxon>Ecdysozoa</taxon>
        <taxon>Nematoda</taxon>
        <taxon>Chromadorea</taxon>
        <taxon>Rhabditida</taxon>
        <taxon>Tylenchina</taxon>
        <taxon>Tylenchomorpha</taxon>
        <taxon>Tylenchoidea</taxon>
        <taxon>Meloidogynidae</taxon>
        <taxon>Meloidogyninae</taxon>
        <taxon>Meloidogyne</taxon>
    </lineage>
</organism>
<comment type="caution">
    <text evidence="2">The sequence shown here is derived from an EMBL/GenBank/DDBJ whole genome shotgun (WGS) entry which is preliminary data.</text>
</comment>
<dbReference type="AlphaFoldDB" id="A0A6V7VDR8"/>
<accession>A0A6V7VDR8</accession>
<feature type="transmembrane region" description="Helical" evidence="1">
    <location>
        <begin position="20"/>
        <end position="40"/>
    </location>
</feature>
<reference evidence="2 3" key="1">
    <citation type="submission" date="2020-08" db="EMBL/GenBank/DDBJ databases">
        <authorList>
            <person name="Koutsovoulos G."/>
            <person name="Danchin GJ E."/>
        </authorList>
    </citation>
    <scope>NUCLEOTIDE SEQUENCE [LARGE SCALE GENOMIC DNA]</scope>
</reference>
<keyword evidence="1" id="KW-0812">Transmembrane</keyword>
<keyword evidence="1" id="KW-0472">Membrane</keyword>
<protein>
    <submittedName>
        <fullName evidence="2">Uncharacterized protein</fullName>
    </submittedName>
</protein>
<evidence type="ECO:0000313" key="2">
    <source>
        <dbReference type="EMBL" id="CAD2172311.1"/>
    </source>
</evidence>
<sequence length="107" mass="12409">MGSPSSDSLSIGIPEKLNRFLFINLCISPMFFFGVPYLLFNFVDNKTHSKDSYAVIDQTSLQLINMLIHFDIYNKYMTVDDLDQRPDTIFIFHKTGDTTRPLTNIFF</sequence>
<dbReference type="EMBL" id="CAJEWN010000198">
    <property type="protein sequence ID" value="CAD2172311.1"/>
    <property type="molecule type" value="Genomic_DNA"/>
</dbReference>
<keyword evidence="1" id="KW-1133">Transmembrane helix</keyword>
<dbReference type="Proteomes" id="UP000580250">
    <property type="component" value="Unassembled WGS sequence"/>
</dbReference>
<evidence type="ECO:0000313" key="3">
    <source>
        <dbReference type="Proteomes" id="UP000580250"/>
    </source>
</evidence>